<comment type="caution">
    <text evidence="1">The sequence shown here is derived from an EMBL/GenBank/DDBJ whole genome shotgun (WGS) entry which is preliminary data.</text>
</comment>
<evidence type="ECO:0000313" key="1">
    <source>
        <dbReference type="EMBL" id="KAK8389489.1"/>
    </source>
</evidence>
<protein>
    <submittedName>
        <fullName evidence="1">Uncharacterized protein</fullName>
    </submittedName>
</protein>
<sequence length="104" mass="11188">MGPSSTGIVTSMLIPYEFPRHFNTSRRSRASPRDLPSNFSLANTSSSTLKGFFVSTQGALRTFTLLAPLHTTDHCSSIALLDGSQCHYGVSVDQTVETGGPFGY</sequence>
<keyword evidence="2" id="KW-1185">Reference proteome</keyword>
<dbReference type="Proteomes" id="UP001487740">
    <property type="component" value="Unassembled WGS sequence"/>
</dbReference>
<organism evidence="1 2">
    <name type="scientific">Scylla paramamosain</name>
    <name type="common">Mud crab</name>
    <dbReference type="NCBI Taxonomy" id="85552"/>
    <lineage>
        <taxon>Eukaryota</taxon>
        <taxon>Metazoa</taxon>
        <taxon>Ecdysozoa</taxon>
        <taxon>Arthropoda</taxon>
        <taxon>Crustacea</taxon>
        <taxon>Multicrustacea</taxon>
        <taxon>Malacostraca</taxon>
        <taxon>Eumalacostraca</taxon>
        <taxon>Eucarida</taxon>
        <taxon>Decapoda</taxon>
        <taxon>Pleocyemata</taxon>
        <taxon>Brachyura</taxon>
        <taxon>Eubrachyura</taxon>
        <taxon>Portunoidea</taxon>
        <taxon>Portunidae</taxon>
        <taxon>Portuninae</taxon>
        <taxon>Scylla</taxon>
    </lineage>
</organism>
<proteinExistence type="predicted"/>
<dbReference type="AlphaFoldDB" id="A0AAW0TP78"/>
<dbReference type="EMBL" id="JARAKH010000027">
    <property type="protein sequence ID" value="KAK8389489.1"/>
    <property type="molecule type" value="Genomic_DNA"/>
</dbReference>
<evidence type="ECO:0000313" key="2">
    <source>
        <dbReference type="Proteomes" id="UP001487740"/>
    </source>
</evidence>
<name>A0AAW0TP78_SCYPA</name>
<reference evidence="1 2" key="1">
    <citation type="submission" date="2023-03" db="EMBL/GenBank/DDBJ databases">
        <title>High-quality genome of Scylla paramamosain provides insights in environmental adaptation.</title>
        <authorList>
            <person name="Zhang L."/>
        </authorList>
    </citation>
    <scope>NUCLEOTIDE SEQUENCE [LARGE SCALE GENOMIC DNA]</scope>
    <source>
        <strain evidence="1">LZ_2023a</strain>
        <tissue evidence="1">Muscle</tissue>
    </source>
</reference>
<gene>
    <name evidence="1" type="ORF">O3P69_008884</name>
</gene>
<accession>A0AAW0TP78</accession>